<dbReference type="Proteomes" id="UP000619079">
    <property type="component" value="Unassembled WGS sequence"/>
</dbReference>
<comment type="caution">
    <text evidence="2">The sequence shown here is derived from an EMBL/GenBank/DDBJ whole genome shotgun (WGS) entry which is preliminary data.</text>
</comment>
<reference evidence="2" key="1">
    <citation type="submission" date="2020-12" db="EMBL/GenBank/DDBJ databases">
        <title>Sedimentitalea sp. nov., isolated from sand in Incheon.</title>
        <authorList>
            <person name="Kim W."/>
        </authorList>
    </citation>
    <scope>NUCLEOTIDE SEQUENCE</scope>
    <source>
        <strain evidence="2">CAU 1593</strain>
    </source>
</reference>
<protein>
    <submittedName>
        <fullName evidence="2">Apolipoprotein acyltransferase</fullName>
    </submittedName>
</protein>
<organism evidence="2 3">
    <name type="scientific">Sedimentitalea arenosa</name>
    <dbReference type="NCBI Taxonomy" id="2798803"/>
    <lineage>
        <taxon>Bacteria</taxon>
        <taxon>Pseudomonadati</taxon>
        <taxon>Pseudomonadota</taxon>
        <taxon>Alphaproteobacteria</taxon>
        <taxon>Rhodobacterales</taxon>
        <taxon>Paracoccaceae</taxon>
        <taxon>Sedimentitalea</taxon>
    </lineage>
</organism>
<dbReference type="GO" id="GO:0016746">
    <property type="term" value="F:acyltransferase activity"/>
    <property type="evidence" value="ECO:0007669"/>
    <property type="project" value="UniProtKB-KW"/>
</dbReference>
<keyword evidence="2" id="KW-0808">Transferase</keyword>
<name>A0A8J7IK32_9RHOB</name>
<dbReference type="EMBL" id="JAELVR010000012">
    <property type="protein sequence ID" value="MBJ6373172.1"/>
    <property type="molecule type" value="Genomic_DNA"/>
</dbReference>
<proteinExistence type="predicted"/>
<evidence type="ECO:0000256" key="1">
    <source>
        <dbReference type="SAM" id="Phobius"/>
    </source>
</evidence>
<evidence type="ECO:0000313" key="3">
    <source>
        <dbReference type="Proteomes" id="UP000619079"/>
    </source>
</evidence>
<accession>A0A8J7IK32</accession>
<dbReference type="AlphaFoldDB" id="A0A8J7IK32"/>
<keyword evidence="1" id="KW-0812">Transmembrane</keyword>
<keyword evidence="2" id="KW-0012">Acyltransferase</keyword>
<dbReference type="RefSeq" id="WP_199026049.1">
    <property type="nucleotide sequence ID" value="NZ_JAELVR010000012.1"/>
</dbReference>
<keyword evidence="3" id="KW-1185">Reference proteome</keyword>
<gene>
    <name evidence="2" type="ORF">JF290_16725</name>
</gene>
<evidence type="ECO:0000313" key="2">
    <source>
        <dbReference type="EMBL" id="MBJ6373172.1"/>
    </source>
</evidence>
<keyword evidence="1" id="KW-1133">Transmembrane helix</keyword>
<feature type="transmembrane region" description="Helical" evidence="1">
    <location>
        <begin position="28"/>
        <end position="50"/>
    </location>
</feature>
<keyword evidence="1" id="KW-0472">Membrane</keyword>
<sequence>MIVIAGAVAGAAFGAMTAKKRGGNRADIAQYAVASAMAFAVVGMLLTVIIDRVAG</sequence>